<feature type="transmembrane region" description="Helical" evidence="7">
    <location>
        <begin position="129"/>
        <end position="147"/>
    </location>
</feature>
<feature type="domain" description="VTT" evidence="8">
    <location>
        <begin position="30"/>
        <end position="149"/>
    </location>
</feature>
<dbReference type="PANTHER" id="PTHR42709">
    <property type="entry name" value="ALKALINE PHOSPHATASE LIKE PROTEIN"/>
    <property type="match status" value="1"/>
</dbReference>
<evidence type="ECO:0000259" key="8">
    <source>
        <dbReference type="Pfam" id="PF09335"/>
    </source>
</evidence>
<dbReference type="GO" id="GO:0005886">
    <property type="term" value="C:plasma membrane"/>
    <property type="evidence" value="ECO:0007669"/>
    <property type="project" value="UniProtKB-SubCell"/>
</dbReference>
<comment type="similarity">
    <text evidence="2">Belongs to the DedA family.</text>
</comment>
<keyword evidence="4 7" id="KW-0812">Transmembrane</keyword>
<protein>
    <submittedName>
        <fullName evidence="9">VTT domain-containing protein</fullName>
    </submittedName>
</protein>
<evidence type="ECO:0000313" key="9">
    <source>
        <dbReference type="EMBL" id="MBA4493069.1"/>
    </source>
</evidence>
<dbReference type="Proteomes" id="UP000535491">
    <property type="component" value="Unassembled WGS sequence"/>
</dbReference>
<gene>
    <name evidence="9" type="ORF">H1191_01910</name>
</gene>
<keyword evidence="5 7" id="KW-1133">Transmembrane helix</keyword>
<proteinExistence type="inferred from homology"/>
<evidence type="ECO:0000256" key="6">
    <source>
        <dbReference type="ARBA" id="ARBA00023136"/>
    </source>
</evidence>
<evidence type="ECO:0000256" key="5">
    <source>
        <dbReference type="ARBA" id="ARBA00022989"/>
    </source>
</evidence>
<accession>A0A7W2A7E7</accession>
<dbReference type="EMBL" id="JACEIQ010000001">
    <property type="protein sequence ID" value="MBA4493069.1"/>
    <property type="molecule type" value="Genomic_DNA"/>
</dbReference>
<evidence type="ECO:0000256" key="1">
    <source>
        <dbReference type="ARBA" id="ARBA00004651"/>
    </source>
</evidence>
<feature type="transmembrane region" description="Helical" evidence="7">
    <location>
        <begin position="167"/>
        <end position="184"/>
    </location>
</feature>
<feature type="transmembrane region" description="Helical" evidence="7">
    <location>
        <begin position="48"/>
        <end position="73"/>
    </location>
</feature>
<sequence length="196" mass="22537">MLQFALDFLEKCGPWGLFAATAIEASSVPFPGAMFVLIYGYLFQVGPWQLVLLGALNSAVYTLFSLIPFYLGYKIENFSKKKLDQSKVEKVQLWFKKYGEWTIIFSRPTSFGNYISYISGLSRIKPWRFILFTYFGVFPWNTLLLFIGNLGSLDTVQRFLDVSQKFGTILAVAVILIALTWYVLRREKQKQNCEKG</sequence>
<dbReference type="PANTHER" id="PTHR42709:SF6">
    <property type="entry name" value="UNDECAPRENYL PHOSPHATE TRANSPORTER A"/>
    <property type="match status" value="1"/>
</dbReference>
<evidence type="ECO:0000256" key="4">
    <source>
        <dbReference type="ARBA" id="ARBA00022692"/>
    </source>
</evidence>
<organism evidence="9 10">
    <name type="scientific">Paenactinomyces guangxiensis</name>
    <dbReference type="NCBI Taxonomy" id="1490290"/>
    <lineage>
        <taxon>Bacteria</taxon>
        <taxon>Bacillati</taxon>
        <taxon>Bacillota</taxon>
        <taxon>Bacilli</taxon>
        <taxon>Bacillales</taxon>
        <taxon>Thermoactinomycetaceae</taxon>
        <taxon>Paenactinomyces</taxon>
    </lineage>
</organism>
<dbReference type="InterPro" id="IPR051311">
    <property type="entry name" value="DedA_domain"/>
</dbReference>
<name>A0A7W2A7E7_9BACL</name>
<keyword evidence="3" id="KW-1003">Cell membrane</keyword>
<keyword evidence="10" id="KW-1185">Reference proteome</keyword>
<dbReference type="AlphaFoldDB" id="A0A7W2A7E7"/>
<comment type="subcellular location">
    <subcellularLocation>
        <location evidence="1">Cell membrane</location>
        <topology evidence="1">Multi-pass membrane protein</topology>
    </subcellularLocation>
</comment>
<feature type="transmembrane region" description="Helical" evidence="7">
    <location>
        <begin position="12"/>
        <end position="42"/>
    </location>
</feature>
<dbReference type="RefSeq" id="WP_181750282.1">
    <property type="nucleotide sequence ID" value="NZ_JACEIQ010000001.1"/>
</dbReference>
<evidence type="ECO:0000256" key="7">
    <source>
        <dbReference type="SAM" id="Phobius"/>
    </source>
</evidence>
<evidence type="ECO:0000256" key="3">
    <source>
        <dbReference type="ARBA" id="ARBA00022475"/>
    </source>
</evidence>
<comment type="caution">
    <text evidence="9">The sequence shown here is derived from an EMBL/GenBank/DDBJ whole genome shotgun (WGS) entry which is preliminary data.</text>
</comment>
<evidence type="ECO:0000313" key="10">
    <source>
        <dbReference type="Proteomes" id="UP000535491"/>
    </source>
</evidence>
<evidence type="ECO:0000256" key="2">
    <source>
        <dbReference type="ARBA" id="ARBA00010792"/>
    </source>
</evidence>
<keyword evidence="6 7" id="KW-0472">Membrane</keyword>
<dbReference type="InterPro" id="IPR032816">
    <property type="entry name" value="VTT_dom"/>
</dbReference>
<reference evidence="9 10" key="1">
    <citation type="submission" date="2020-07" db="EMBL/GenBank/DDBJ databases">
        <authorList>
            <person name="Feng H."/>
        </authorList>
    </citation>
    <scope>NUCLEOTIDE SEQUENCE [LARGE SCALE GENOMIC DNA]</scope>
    <source>
        <strain evidence="10">s-10</strain>
    </source>
</reference>
<dbReference type="Pfam" id="PF09335">
    <property type="entry name" value="VTT_dom"/>
    <property type="match status" value="1"/>
</dbReference>